<accession>A0ABR8GQ63</accession>
<protein>
    <recommendedName>
        <fullName evidence="3">VWA containing CoxE family protein</fullName>
    </recommendedName>
</protein>
<keyword evidence="2" id="KW-1185">Reference proteome</keyword>
<evidence type="ECO:0000313" key="2">
    <source>
        <dbReference type="Proteomes" id="UP000660380"/>
    </source>
</evidence>
<gene>
    <name evidence="1" type="ORF">H6G81_10205</name>
</gene>
<evidence type="ECO:0008006" key="3">
    <source>
        <dbReference type="Google" id="ProtNLM"/>
    </source>
</evidence>
<dbReference type="PANTHER" id="PTHR39338">
    <property type="entry name" value="BLL5662 PROTEIN-RELATED"/>
    <property type="match status" value="1"/>
</dbReference>
<proteinExistence type="predicted"/>
<organism evidence="1 2">
    <name type="scientific">Scytonema hofmannii FACHB-248</name>
    <dbReference type="NCBI Taxonomy" id="1842502"/>
    <lineage>
        <taxon>Bacteria</taxon>
        <taxon>Bacillati</taxon>
        <taxon>Cyanobacteriota</taxon>
        <taxon>Cyanophyceae</taxon>
        <taxon>Nostocales</taxon>
        <taxon>Scytonemataceae</taxon>
        <taxon>Scytonema</taxon>
    </lineage>
</organism>
<comment type="caution">
    <text evidence="1">The sequence shown here is derived from an EMBL/GenBank/DDBJ whole genome shotgun (WGS) entry which is preliminary data.</text>
</comment>
<dbReference type="PANTHER" id="PTHR39338:SF7">
    <property type="entry name" value="BLL6692 PROTEIN"/>
    <property type="match status" value="1"/>
</dbReference>
<reference evidence="1 2" key="1">
    <citation type="journal article" date="2020" name="ISME J.">
        <title>Comparative genomics reveals insights into cyanobacterial evolution and habitat adaptation.</title>
        <authorList>
            <person name="Chen M.Y."/>
            <person name="Teng W.K."/>
            <person name="Zhao L."/>
            <person name="Hu C.X."/>
            <person name="Zhou Y.K."/>
            <person name="Han B.P."/>
            <person name="Song L.R."/>
            <person name="Shu W.S."/>
        </authorList>
    </citation>
    <scope>NUCLEOTIDE SEQUENCE [LARGE SCALE GENOMIC DNA]</scope>
    <source>
        <strain evidence="1 2">FACHB-248</strain>
    </source>
</reference>
<sequence>MHHPDPRLLEEVGDLNPCDLPLLELFTKLREAGLPLGIDEYQLVLKSLQGGFGISDNAALKRLCQTLWVKSAEEKLIFEYQFKQLIGSEAISLTPETQFGQHQNKISQIARYVILGILGIGIALSFKLSSHEQTQTTQQKPTLSPTTNIGQETANQTIVQPTATPSPNTNTNQSNWIFGSLLSVIVLSAGYITFRTVTKRKTEQSLIENTSIPHLSPELTQIIEDEVQVAQAVRQVTTRSEEIPQISFILSTEYFPVTERQMKQIWRYLRRPVREGAATELDVEATVNQIGCQGLLLHPVLVAPRVNRAEMLLLIDQDGSMVPFHALSRRLAETALRGGRLGNAGIYYFHNCPIDYLYRDPYHQEAVLVSDIVNHICSERTAVLIFSDAGAARGGLNEERYDLTKEFLGKLKQRVRYIAWLNPMPKKRWFGTTAYEIARLVPMFEVSRRGLQDAIGVLRGRPTNFDGRKI</sequence>
<dbReference type="EMBL" id="JACJTA010000016">
    <property type="protein sequence ID" value="MBD2604888.1"/>
    <property type="molecule type" value="Genomic_DNA"/>
</dbReference>
<dbReference type="Proteomes" id="UP000660380">
    <property type="component" value="Unassembled WGS sequence"/>
</dbReference>
<evidence type="ECO:0000313" key="1">
    <source>
        <dbReference type="EMBL" id="MBD2604888.1"/>
    </source>
</evidence>
<name>A0ABR8GQ63_9CYAN</name>